<dbReference type="InterPro" id="IPR003439">
    <property type="entry name" value="ABC_transporter-like_ATP-bd"/>
</dbReference>
<organism evidence="9 10">
    <name type="scientific">Cupriavidus malaysiensis</name>
    <dbReference type="NCBI Taxonomy" id="367825"/>
    <lineage>
        <taxon>Bacteria</taxon>
        <taxon>Pseudomonadati</taxon>
        <taxon>Pseudomonadota</taxon>
        <taxon>Betaproteobacteria</taxon>
        <taxon>Burkholderiales</taxon>
        <taxon>Burkholderiaceae</taxon>
        <taxon>Cupriavidus</taxon>
    </lineage>
</organism>
<evidence type="ECO:0000313" key="9">
    <source>
        <dbReference type="EMBL" id="AOZ04925.1"/>
    </source>
</evidence>
<protein>
    <submittedName>
        <fullName evidence="9">Hemin ABC transporter ATP-binding protein</fullName>
    </submittedName>
</protein>
<evidence type="ECO:0000256" key="3">
    <source>
        <dbReference type="ARBA" id="ARBA00022519"/>
    </source>
</evidence>
<evidence type="ECO:0000256" key="5">
    <source>
        <dbReference type="ARBA" id="ARBA00022840"/>
    </source>
</evidence>
<dbReference type="Proteomes" id="UP000177515">
    <property type="component" value="Chromosome 1"/>
</dbReference>
<dbReference type="SMART" id="SM00382">
    <property type="entry name" value="AAA"/>
    <property type="match status" value="1"/>
</dbReference>
<keyword evidence="10" id="KW-1185">Reference proteome</keyword>
<evidence type="ECO:0000313" key="10">
    <source>
        <dbReference type="Proteomes" id="UP000177515"/>
    </source>
</evidence>
<sequence length="267" mass="28039">MLVLRELCCSRGGRAVLAGIDLDVRAGEVLGVLGANGAGKTTLLSVVAGELPADRGVLALDGRALRQWPAAALARRRAVVPQSPSLGFDLSVAEVVAMGAYPFPELDAGALAALTARALGLADLARMGGRRYPDLSGGEQQRVHFARALVQALAARQPGEYRALLLDEPISSLDPRHQLQLLQAVRALSRAEGLAVLVVLHDVNLAAQWCDRLLLLAGGRAVAEGRPAEVLTPAVLETVYGLPARVLPDRQGEGEDGLLVRFALPSP</sequence>
<feature type="domain" description="ABC transporter" evidence="8">
    <location>
        <begin position="2"/>
        <end position="243"/>
    </location>
</feature>
<keyword evidence="2" id="KW-1003">Cell membrane</keyword>
<dbReference type="RefSeq" id="WP_071068583.1">
    <property type="nucleotide sequence ID" value="NZ_CP017754.1"/>
</dbReference>
<dbReference type="PANTHER" id="PTHR42794:SF1">
    <property type="entry name" value="HEMIN IMPORT ATP-BINDING PROTEIN HMUV"/>
    <property type="match status" value="1"/>
</dbReference>
<dbReference type="Pfam" id="PF00005">
    <property type="entry name" value="ABC_tran"/>
    <property type="match status" value="1"/>
</dbReference>
<dbReference type="NCBIfam" id="NF010068">
    <property type="entry name" value="PRK13548.1"/>
    <property type="match status" value="1"/>
</dbReference>
<keyword evidence="1" id="KW-0813">Transport</keyword>
<dbReference type="Gene3D" id="3.40.50.300">
    <property type="entry name" value="P-loop containing nucleotide triphosphate hydrolases"/>
    <property type="match status" value="1"/>
</dbReference>
<evidence type="ECO:0000256" key="7">
    <source>
        <dbReference type="ARBA" id="ARBA00037066"/>
    </source>
</evidence>
<name>A0ABM6F1E1_9BURK</name>
<dbReference type="CDD" id="cd03214">
    <property type="entry name" value="ABC_Iron-Siderophores_B12_Hemin"/>
    <property type="match status" value="1"/>
</dbReference>
<dbReference type="PANTHER" id="PTHR42794">
    <property type="entry name" value="HEMIN IMPORT ATP-BINDING PROTEIN HMUV"/>
    <property type="match status" value="1"/>
</dbReference>
<keyword evidence="6" id="KW-1278">Translocase</keyword>
<evidence type="ECO:0000256" key="1">
    <source>
        <dbReference type="ARBA" id="ARBA00022448"/>
    </source>
</evidence>
<dbReference type="GO" id="GO:0005524">
    <property type="term" value="F:ATP binding"/>
    <property type="evidence" value="ECO:0007669"/>
    <property type="project" value="UniProtKB-KW"/>
</dbReference>
<dbReference type="InterPro" id="IPR003593">
    <property type="entry name" value="AAA+_ATPase"/>
</dbReference>
<evidence type="ECO:0000256" key="2">
    <source>
        <dbReference type="ARBA" id="ARBA00022475"/>
    </source>
</evidence>
<comment type="function">
    <text evidence="7">Part of the ABC transporter complex HmuTUV involved in hemin import. Responsible for energy coupling to the transport system.</text>
</comment>
<keyword evidence="3" id="KW-0472">Membrane</keyword>
<dbReference type="SUPFAM" id="SSF52540">
    <property type="entry name" value="P-loop containing nucleoside triphosphate hydrolases"/>
    <property type="match status" value="1"/>
</dbReference>
<keyword evidence="4" id="KW-0547">Nucleotide-binding</keyword>
<proteinExistence type="predicted"/>
<dbReference type="InterPro" id="IPR027417">
    <property type="entry name" value="P-loop_NTPase"/>
</dbReference>
<evidence type="ECO:0000256" key="4">
    <source>
        <dbReference type="ARBA" id="ARBA00022741"/>
    </source>
</evidence>
<accession>A0ABM6F1E1</accession>
<evidence type="ECO:0000259" key="8">
    <source>
        <dbReference type="PROSITE" id="PS50893"/>
    </source>
</evidence>
<keyword evidence="5 9" id="KW-0067">ATP-binding</keyword>
<reference evidence="9 10" key="1">
    <citation type="submission" date="2016-10" db="EMBL/GenBank/DDBJ databases">
        <title>Complete genome sequences of three Cupriavidus strains isolated from various Malaysian environments.</title>
        <authorList>
            <person name="Abdullah A.A.-A."/>
            <person name="Shafie N.A.H."/>
            <person name="Lau N.S."/>
        </authorList>
    </citation>
    <scope>NUCLEOTIDE SEQUENCE [LARGE SCALE GENOMIC DNA]</scope>
    <source>
        <strain evidence="9 10">USMAA1020</strain>
    </source>
</reference>
<keyword evidence="3" id="KW-0997">Cell inner membrane</keyword>
<dbReference type="EMBL" id="CP017754">
    <property type="protein sequence ID" value="AOZ04925.1"/>
    <property type="molecule type" value="Genomic_DNA"/>
</dbReference>
<gene>
    <name evidence="9" type="ORF">BKK80_03095</name>
</gene>
<dbReference type="PROSITE" id="PS50893">
    <property type="entry name" value="ABC_TRANSPORTER_2"/>
    <property type="match status" value="1"/>
</dbReference>
<evidence type="ECO:0000256" key="6">
    <source>
        <dbReference type="ARBA" id="ARBA00022967"/>
    </source>
</evidence>